<evidence type="ECO:0000313" key="7">
    <source>
        <dbReference type="EMBL" id="MBB6050862.1"/>
    </source>
</evidence>
<protein>
    <submittedName>
        <fullName evidence="7">RNA polymerase sigma-70 factor (ECF subfamily)</fullName>
    </submittedName>
</protein>
<name>A0A7W9SQA5_ARMRO</name>
<organism evidence="7 8">
    <name type="scientific">Armatimonas rosea</name>
    <dbReference type="NCBI Taxonomy" id="685828"/>
    <lineage>
        <taxon>Bacteria</taxon>
        <taxon>Bacillati</taxon>
        <taxon>Armatimonadota</taxon>
        <taxon>Armatimonadia</taxon>
        <taxon>Armatimonadales</taxon>
        <taxon>Armatimonadaceae</taxon>
        <taxon>Armatimonas</taxon>
    </lineage>
</organism>
<dbReference type="InterPro" id="IPR013324">
    <property type="entry name" value="RNA_pol_sigma_r3/r4-like"/>
</dbReference>
<sequence length="173" mass="19755">MNLWREKRLLLAFRRRDPSAFDTLFARHAGAVLGFALRLTRGCHAEAEELVSETFVAAFQNAERFRGSSRLTTYLLGITLNRWRDRRRKASLPTVPLLDHDGPIPETNSLLTLAIHEAARELELPQREAFQLVVVEGFTHKEAAQLLEIPLGTLKWRVAEAVRHVRLALEEPK</sequence>
<dbReference type="GO" id="GO:0006352">
    <property type="term" value="P:DNA-templated transcription initiation"/>
    <property type="evidence" value="ECO:0007669"/>
    <property type="project" value="InterPro"/>
</dbReference>
<dbReference type="GO" id="GO:0016987">
    <property type="term" value="F:sigma factor activity"/>
    <property type="evidence" value="ECO:0007669"/>
    <property type="project" value="UniProtKB-KW"/>
</dbReference>
<keyword evidence="2" id="KW-0805">Transcription regulation</keyword>
<evidence type="ECO:0000313" key="8">
    <source>
        <dbReference type="Proteomes" id="UP000520814"/>
    </source>
</evidence>
<dbReference type="InterPro" id="IPR014284">
    <property type="entry name" value="RNA_pol_sigma-70_dom"/>
</dbReference>
<evidence type="ECO:0000259" key="5">
    <source>
        <dbReference type="Pfam" id="PF04542"/>
    </source>
</evidence>
<dbReference type="SUPFAM" id="SSF88946">
    <property type="entry name" value="Sigma2 domain of RNA polymerase sigma factors"/>
    <property type="match status" value="1"/>
</dbReference>
<evidence type="ECO:0000259" key="6">
    <source>
        <dbReference type="Pfam" id="PF08281"/>
    </source>
</evidence>
<dbReference type="RefSeq" id="WP_184196582.1">
    <property type="nucleotide sequence ID" value="NZ_JACHGW010000002.1"/>
</dbReference>
<keyword evidence="8" id="KW-1185">Reference proteome</keyword>
<dbReference type="EMBL" id="JACHGW010000002">
    <property type="protein sequence ID" value="MBB6050862.1"/>
    <property type="molecule type" value="Genomic_DNA"/>
</dbReference>
<dbReference type="InterPro" id="IPR013249">
    <property type="entry name" value="RNA_pol_sigma70_r4_t2"/>
</dbReference>
<evidence type="ECO:0000256" key="1">
    <source>
        <dbReference type="ARBA" id="ARBA00010641"/>
    </source>
</evidence>
<dbReference type="GO" id="GO:0003677">
    <property type="term" value="F:DNA binding"/>
    <property type="evidence" value="ECO:0007669"/>
    <property type="project" value="InterPro"/>
</dbReference>
<evidence type="ECO:0000256" key="2">
    <source>
        <dbReference type="ARBA" id="ARBA00023015"/>
    </source>
</evidence>
<dbReference type="NCBIfam" id="TIGR02937">
    <property type="entry name" value="sigma70-ECF"/>
    <property type="match status" value="1"/>
</dbReference>
<feature type="domain" description="RNA polymerase sigma factor 70 region 4 type 2" evidence="6">
    <location>
        <begin position="113"/>
        <end position="164"/>
    </location>
</feature>
<dbReference type="InterPro" id="IPR013325">
    <property type="entry name" value="RNA_pol_sigma_r2"/>
</dbReference>
<comment type="similarity">
    <text evidence="1">Belongs to the sigma-70 factor family. ECF subfamily.</text>
</comment>
<accession>A0A7W9SQA5</accession>
<dbReference type="InterPro" id="IPR036388">
    <property type="entry name" value="WH-like_DNA-bd_sf"/>
</dbReference>
<feature type="domain" description="RNA polymerase sigma-70 region 2" evidence="5">
    <location>
        <begin position="24"/>
        <end position="91"/>
    </location>
</feature>
<dbReference type="SUPFAM" id="SSF88659">
    <property type="entry name" value="Sigma3 and sigma4 domains of RNA polymerase sigma factors"/>
    <property type="match status" value="1"/>
</dbReference>
<proteinExistence type="inferred from homology"/>
<dbReference type="AlphaFoldDB" id="A0A7W9SQA5"/>
<dbReference type="Proteomes" id="UP000520814">
    <property type="component" value="Unassembled WGS sequence"/>
</dbReference>
<dbReference type="Pfam" id="PF08281">
    <property type="entry name" value="Sigma70_r4_2"/>
    <property type="match status" value="1"/>
</dbReference>
<dbReference type="Gene3D" id="1.10.10.10">
    <property type="entry name" value="Winged helix-like DNA-binding domain superfamily/Winged helix DNA-binding domain"/>
    <property type="match status" value="1"/>
</dbReference>
<gene>
    <name evidence="7" type="ORF">HNQ39_002653</name>
</gene>
<dbReference type="PANTHER" id="PTHR43133:SF25">
    <property type="entry name" value="RNA POLYMERASE SIGMA FACTOR RFAY-RELATED"/>
    <property type="match status" value="1"/>
</dbReference>
<dbReference type="InterPro" id="IPR007627">
    <property type="entry name" value="RNA_pol_sigma70_r2"/>
</dbReference>
<reference evidence="7 8" key="1">
    <citation type="submission" date="2020-08" db="EMBL/GenBank/DDBJ databases">
        <title>Genomic Encyclopedia of Type Strains, Phase IV (KMG-IV): sequencing the most valuable type-strain genomes for metagenomic binning, comparative biology and taxonomic classification.</title>
        <authorList>
            <person name="Goeker M."/>
        </authorList>
    </citation>
    <scope>NUCLEOTIDE SEQUENCE [LARGE SCALE GENOMIC DNA]</scope>
    <source>
        <strain evidence="7 8">DSM 23562</strain>
    </source>
</reference>
<keyword evidence="4" id="KW-0804">Transcription</keyword>
<dbReference type="Gene3D" id="1.10.1740.10">
    <property type="match status" value="1"/>
</dbReference>
<dbReference type="InterPro" id="IPR039425">
    <property type="entry name" value="RNA_pol_sigma-70-like"/>
</dbReference>
<comment type="caution">
    <text evidence="7">The sequence shown here is derived from an EMBL/GenBank/DDBJ whole genome shotgun (WGS) entry which is preliminary data.</text>
</comment>
<dbReference type="PANTHER" id="PTHR43133">
    <property type="entry name" value="RNA POLYMERASE ECF-TYPE SIGMA FACTO"/>
    <property type="match status" value="1"/>
</dbReference>
<evidence type="ECO:0000256" key="4">
    <source>
        <dbReference type="ARBA" id="ARBA00023163"/>
    </source>
</evidence>
<keyword evidence="3" id="KW-0731">Sigma factor</keyword>
<dbReference type="Pfam" id="PF04542">
    <property type="entry name" value="Sigma70_r2"/>
    <property type="match status" value="1"/>
</dbReference>
<evidence type="ECO:0000256" key="3">
    <source>
        <dbReference type="ARBA" id="ARBA00023082"/>
    </source>
</evidence>